<gene>
    <name evidence="6" type="ORF">H9K75_17285</name>
</gene>
<dbReference type="InterPro" id="IPR052028">
    <property type="entry name" value="HipA_Ser/Thr_kinase"/>
</dbReference>
<dbReference type="RefSeq" id="WP_187723556.1">
    <property type="nucleotide sequence ID" value="NZ_CP060783.1"/>
</dbReference>
<dbReference type="Pfam" id="PF07804">
    <property type="entry name" value="HipA_C"/>
    <property type="match status" value="1"/>
</dbReference>
<evidence type="ECO:0000259" key="4">
    <source>
        <dbReference type="Pfam" id="PF07804"/>
    </source>
</evidence>
<name>A0A7H0GHW0_9BURK</name>
<comment type="similarity">
    <text evidence="1">Belongs to the HipA Ser/Thr kinase family.</text>
</comment>
<dbReference type="PANTHER" id="PTHR37419">
    <property type="entry name" value="SERINE/THREONINE-PROTEIN KINASE TOXIN HIPA"/>
    <property type="match status" value="1"/>
</dbReference>
<evidence type="ECO:0000256" key="3">
    <source>
        <dbReference type="ARBA" id="ARBA00022777"/>
    </source>
</evidence>
<sequence length="420" mass="47142">MSGTRVDPRSYVPQDRLYLWALINPAQPMLAGELGLSPLIPDCATFRYDAKWWHFPLSEDLPLLSDHEFSAGEKASAPGAIDDARPDRWGERIIRHIDRPARLSILEMLLFAGDDRFGALGVSISAQKYIPRHLGPYPRLRDLSQLNAAIEDIQAHAPLSDALQRLVQPGVTLGGARPKALLQTDDGPCVVKFSELDDAVDTPLAEHATMTLAALAGIEVASTKALPIPQRRLRSKRHALTIKRFDRMGDLRLHCVSARTLLRAARLEESYPALATVLLRIAHPDRQQSMREELFRRMVFNILMDNTDDHERNHSVRLGFDGYYELTPAYDVLPSLQNLGYQAMIVGTAGAESSIDNALTQINEFGIKQARALELIRRVAQTVDHWEAHFVREGVSPADMELLRASIDRDALKRQRREFC</sequence>
<reference evidence="6 7" key="1">
    <citation type="submission" date="2020-08" db="EMBL/GenBank/DDBJ databases">
        <title>Genome sequence of Diaphorobacter aerolatus KACC 16536T.</title>
        <authorList>
            <person name="Hyun D.-W."/>
            <person name="Bae J.-W."/>
        </authorList>
    </citation>
    <scope>NUCLEOTIDE SEQUENCE [LARGE SCALE GENOMIC DNA]</scope>
    <source>
        <strain evidence="6 7">KACC 16536</strain>
    </source>
</reference>
<evidence type="ECO:0000256" key="2">
    <source>
        <dbReference type="ARBA" id="ARBA00022679"/>
    </source>
</evidence>
<dbReference type="AlphaFoldDB" id="A0A7H0GHW0"/>
<dbReference type="GO" id="GO:0004674">
    <property type="term" value="F:protein serine/threonine kinase activity"/>
    <property type="evidence" value="ECO:0007669"/>
    <property type="project" value="TreeGrafter"/>
</dbReference>
<dbReference type="Pfam" id="PF13657">
    <property type="entry name" value="Couple_hipA"/>
    <property type="match status" value="1"/>
</dbReference>
<evidence type="ECO:0000256" key="1">
    <source>
        <dbReference type="ARBA" id="ARBA00010164"/>
    </source>
</evidence>
<dbReference type="InterPro" id="IPR017508">
    <property type="entry name" value="HipA_N1"/>
</dbReference>
<keyword evidence="3" id="KW-0418">Kinase</keyword>
<dbReference type="InterPro" id="IPR012893">
    <property type="entry name" value="HipA-like_C"/>
</dbReference>
<dbReference type="GO" id="GO:0005829">
    <property type="term" value="C:cytosol"/>
    <property type="evidence" value="ECO:0007669"/>
    <property type="project" value="TreeGrafter"/>
</dbReference>
<organism evidence="6 7">
    <name type="scientific">Diaphorobacter aerolatus</name>
    <dbReference type="NCBI Taxonomy" id="1288495"/>
    <lineage>
        <taxon>Bacteria</taxon>
        <taxon>Pseudomonadati</taxon>
        <taxon>Pseudomonadota</taxon>
        <taxon>Betaproteobacteria</taxon>
        <taxon>Burkholderiales</taxon>
        <taxon>Comamonadaceae</taxon>
        <taxon>Diaphorobacter</taxon>
    </lineage>
</organism>
<evidence type="ECO:0000259" key="5">
    <source>
        <dbReference type="Pfam" id="PF13657"/>
    </source>
</evidence>
<proteinExistence type="inferred from homology"/>
<keyword evidence="7" id="KW-1185">Reference proteome</keyword>
<evidence type="ECO:0000313" key="6">
    <source>
        <dbReference type="EMBL" id="QNP47876.1"/>
    </source>
</evidence>
<evidence type="ECO:0000313" key="7">
    <source>
        <dbReference type="Proteomes" id="UP000516028"/>
    </source>
</evidence>
<feature type="domain" description="HipA-like C-terminal" evidence="4">
    <location>
        <begin position="172"/>
        <end position="386"/>
    </location>
</feature>
<dbReference type="KEGG" id="daer:H9K75_17285"/>
<accession>A0A7H0GHW0</accession>
<feature type="domain" description="HipA N-terminal subdomain 1" evidence="5">
    <location>
        <begin position="43"/>
        <end position="122"/>
    </location>
</feature>
<dbReference type="PANTHER" id="PTHR37419:SF8">
    <property type="entry name" value="TOXIN YJJJ"/>
    <property type="match status" value="1"/>
</dbReference>
<dbReference type="EMBL" id="CP060783">
    <property type="protein sequence ID" value="QNP47876.1"/>
    <property type="molecule type" value="Genomic_DNA"/>
</dbReference>
<protein>
    <submittedName>
        <fullName evidence="6">Type II toxin-antitoxin system HipA family toxin</fullName>
    </submittedName>
</protein>
<keyword evidence="2" id="KW-0808">Transferase</keyword>
<dbReference type="Proteomes" id="UP000516028">
    <property type="component" value="Chromosome"/>
</dbReference>